<dbReference type="CDD" id="cd15039">
    <property type="entry name" value="7tmB3_Methuselah-like"/>
    <property type="match status" value="1"/>
</dbReference>
<evidence type="ECO:0000256" key="5">
    <source>
        <dbReference type="SAM" id="Phobius"/>
    </source>
</evidence>
<dbReference type="Gene3D" id="1.20.1070.10">
    <property type="entry name" value="Rhodopsin 7-helix transmembrane proteins"/>
    <property type="match status" value="1"/>
</dbReference>
<keyword evidence="3 5" id="KW-1133">Transmembrane helix</keyword>
<gene>
    <name evidence="7" type="ORF">J437_LFUL014819</name>
</gene>
<evidence type="ECO:0000313" key="7">
    <source>
        <dbReference type="EMBL" id="KAG8239848.1"/>
    </source>
</evidence>
<dbReference type="InterPro" id="IPR000832">
    <property type="entry name" value="GPCR_2_secretin-like"/>
</dbReference>
<dbReference type="GO" id="GO:0016020">
    <property type="term" value="C:membrane"/>
    <property type="evidence" value="ECO:0007669"/>
    <property type="project" value="UniProtKB-SubCell"/>
</dbReference>
<dbReference type="PANTHER" id="PTHR46953">
    <property type="entry name" value="G-PROTEIN COUPLED RECEPTOR MTH-LIKE 1-RELATED"/>
    <property type="match status" value="1"/>
</dbReference>
<sequence>MILNIAKKESSESVHANERKKFIIYSIYAWSCTSMIVLISLIMDFADGIPDHYFKPRFGRSRCWFDRKIEAFFYFYCPFSILISCNIIMYIVTAVKVFQLKKMMKQRNNPHLKTRLERDNHIRFKLYLKLLLIMGIIWVTEIIGWAIDGPDYYWYLADVINCLQGVLIFIMFVWQKRVRKIVVLKLCPQVGERQSTGWSFFDKCCMVNQWSPSRASETRDISLSAILAPPKDNIQLKPMEETSKMNANNDEAT</sequence>
<reference evidence="7" key="2">
    <citation type="submission" date="2017-10" db="EMBL/GenBank/DDBJ databases">
        <title>Ladona fulva Genome sequencing and assembly.</title>
        <authorList>
            <person name="Murali S."/>
            <person name="Richards S."/>
            <person name="Bandaranaike D."/>
            <person name="Bellair M."/>
            <person name="Blankenburg K."/>
            <person name="Chao H."/>
            <person name="Dinh H."/>
            <person name="Doddapaneni H."/>
            <person name="Dugan-Rocha S."/>
            <person name="Elkadiri S."/>
            <person name="Gnanaolivu R."/>
            <person name="Hernandez B."/>
            <person name="Skinner E."/>
            <person name="Javaid M."/>
            <person name="Lee S."/>
            <person name="Li M."/>
            <person name="Ming W."/>
            <person name="Munidasa M."/>
            <person name="Muniz J."/>
            <person name="Nguyen L."/>
            <person name="Hughes D."/>
            <person name="Osuji N."/>
            <person name="Pu L.-L."/>
            <person name="Puazo M."/>
            <person name="Qu C."/>
            <person name="Quiroz J."/>
            <person name="Raj R."/>
            <person name="Weissenberger G."/>
            <person name="Xin Y."/>
            <person name="Zou X."/>
            <person name="Han Y."/>
            <person name="Worley K."/>
            <person name="Muzny D."/>
            <person name="Gibbs R."/>
        </authorList>
    </citation>
    <scope>NUCLEOTIDE SEQUENCE</scope>
    <source>
        <strain evidence="7">Sampled in the wild</strain>
    </source>
</reference>
<dbReference type="PANTHER" id="PTHR46953:SF1">
    <property type="entry name" value="G-PROTEIN COUPLED RECEPTOR MTH-LIKE 1-RELATED"/>
    <property type="match status" value="1"/>
</dbReference>
<comment type="subcellular location">
    <subcellularLocation>
        <location evidence="1">Membrane</location>
        <topology evidence="1">Multi-pass membrane protein</topology>
    </subcellularLocation>
</comment>
<accession>A0A8K0KXH9</accession>
<proteinExistence type="predicted"/>
<reference evidence="7" key="1">
    <citation type="submission" date="2013-04" db="EMBL/GenBank/DDBJ databases">
        <authorList>
            <person name="Qu J."/>
            <person name="Murali S.C."/>
            <person name="Bandaranaike D."/>
            <person name="Bellair M."/>
            <person name="Blankenburg K."/>
            <person name="Chao H."/>
            <person name="Dinh H."/>
            <person name="Doddapaneni H."/>
            <person name="Downs B."/>
            <person name="Dugan-Rocha S."/>
            <person name="Elkadiri S."/>
            <person name="Gnanaolivu R.D."/>
            <person name="Hernandez B."/>
            <person name="Javaid M."/>
            <person name="Jayaseelan J.C."/>
            <person name="Lee S."/>
            <person name="Li M."/>
            <person name="Ming W."/>
            <person name="Munidasa M."/>
            <person name="Muniz J."/>
            <person name="Nguyen L."/>
            <person name="Ongeri F."/>
            <person name="Osuji N."/>
            <person name="Pu L.-L."/>
            <person name="Puazo M."/>
            <person name="Qu C."/>
            <person name="Quiroz J."/>
            <person name="Raj R."/>
            <person name="Weissenberger G."/>
            <person name="Xin Y."/>
            <person name="Zou X."/>
            <person name="Han Y."/>
            <person name="Richards S."/>
            <person name="Worley K."/>
            <person name="Muzny D."/>
            <person name="Gibbs R."/>
        </authorList>
    </citation>
    <scope>NUCLEOTIDE SEQUENCE</scope>
    <source>
        <strain evidence="7">Sampled in the wild</strain>
    </source>
</reference>
<feature type="transmembrane region" description="Helical" evidence="5">
    <location>
        <begin position="22"/>
        <end position="43"/>
    </location>
</feature>
<evidence type="ECO:0000256" key="3">
    <source>
        <dbReference type="ARBA" id="ARBA00022989"/>
    </source>
</evidence>
<evidence type="ECO:0000256" key="1">
    <source>
        <dbReference type="ARBA" id="ARBA00004141"/>
    </source>
</evidence>
<evidence type="ECO:0000259" key="6">
    <source>
        <dbReference type="PROSITE" id="PS50261"/>
    </source>
</evidence>
<dbReference type="OrthoDB" id="6082634at2759"/>
<evidence type="ECO:0000256" key="4">
    <source>
        <dbReference type="ARBA" id="ARBA00023136"/>
    </source>
</evidence>
<dbReference type="InterPro" id="IPR052808">
    <property type="entry name" value="GPCR_Mth-like"/>
</dbReference>
<dbReference type="InterPro" id="IPR017981">
    <property type="entry name" value="GPCR_2-like_7TM"/>
</dbReference>
<feature type="domain" description="G-protein coupled receptors family 2 profile 2" evidence="6">
    <location>
        <begin position="1"/>
        <end position="176"/>
    </location>
</feature>
<comment type="caution">
    <text evidence="7">The sequence shown here is derived from an EMBL/GenBank/DDBJ whole genome shotgun (WGS) entry which is preliminary data.</text>
</comment>
<feature type="transmembrane region" description="Helical" evidence="5">
    <location>
        <begin position="126"/>
        <end position="147"/>
    </location>
</feature>
<dbReference type="EMBL" id="KZ310088">
    <property type="protein sequence ID" value="KAG8239848.1"/>
    <property type="molecule type" value="Genomic_DNA"/>
</dbReference>
<dbReference type="GO" id="GO:0004930">
    <property type="term" value="F:G protein-coupled receptor activity"/>
    <property type="evidence" value="ECO:0007669"/>
    <property type="project" value="InterPro"/>
</dbReference>
<evidence type="ECO:0000313" key="8">
    <source>
        <dbReference type="Proteomes" id="UP000792457"/>
    </source>
</evidence>
<evidence type="ECO:0000256" key="2">
    <source>
        <dbReference type="ARBA" id="ARBA00022692"/>
    </source>
</evidence>
<name>A0A8K0KXH9_LADFU</name>
<dbReference type="GO" id="GO:0007166">
    <property type="term" value="P:cell surface receptor signaling pathway"/>
    <property type="evidence" value="ECO:0007669"/>
    <property type="project" value="InterPro"/>
</dbReference>
<keyword evidence="2 5" id="KW-0812">Transmembrane</keyword>
<feature type="transmembrane region" description="Helical" evidence="5">
    <location>
        <begin position="73"/>
        <end position="98"/>
    </location>
</feature>
<dbReference type="AlphaFoldDB" id="A0A8K0KXH9"/>
<dbReference type="PROSITE" id="PS50261">
    <property type="entry name" value="G_PROTEIN_RECEP_F2_4"/>
    <property type="match status" value="1"/>
</dbReference>
<dbReference type="Pfam" id="PF00002">
    <property type="entry name" value="7tm_2"/>
    <property type="match status" value="1"/>
</dbReference>
<keyword evidence="8" id="KW-1185">Reference proteome</keyword>
<protein>
    <recommendedName>
        <fullName evidence="6">G-protein coupled receptors family 2 profile 2 domain-containing protein</fullName>
    </recommendedName>
</protein>
<keyword evidence="4 5" id="KW-0472">Membrane</keyword>
<organism evidence="7 8">
    <name type="scientific">Ladona fulva</name>
    <name type="common">Scarce chaser dragonfly</name>
    <name type="synonym">Libellula fulva</name>
    <dbReference type="NCBI Taxonomy" id="123851"/>
    <lineage>
        <taxon>Eukaryota</taxon>
        <taxon>Metazoa</taxon>
        <taxon>Ecdysozoa</taxon>
        <taxon>Arthropoda</taxon>
        <taxon>Hexapoda</taxon>
        <taxon>Insecta</taxon>
        <taxon>Pterygota</taxon>
        <taxon>Palaeoptera</taxon>
        <taxon>Odonata</taxon>
        <taxon>Epiprocta</taxon>
        <taxon>Anisoptera</taxon>
        <taxon>Libelluloidea</taxon>
        <taxon>Libellulidae</taxon>
        <taxon>Ladona</taxon>
    </lineage>
</organism>
<feature type="transmembrane region" description="Helical" evidence="5">
    <location>
        <begin position="153"/>
        <end position="174"/>
    </location>
</feature>
<dbReference type="Proteomes" id="UP000792457">
    <property type="component" value="Unassembled WGS sequence"/>
</dbReference>